<comment type="subcellular location">
    <subcellularLocation>
        <location evidence="1">Membrane</location>
        <topology evidence="1">Multi-pass membrane protein</topology>
    </subcellularLocation>
</comment>
<evidence type="ECO:0000256" key="7">
    <source>
        <dbReference type="SAM" id="Phobius"/>
    </source>
</evidence>
<feature type="transmembrane region" description="Helical" evidence="7">
    <location>
        <begin position="358"/>
        <end position="380"/>
    </location>
</feature>
<sequence length="1122" mass="122823">MTADLDRKGTIVSLESIQDGEIGILDSDVATPGINGDGMPRQFNWLSTLGISFSITNSWAGYMSNFGQILAYGGPRLVIFGSICAFVVQIIVILGLSELASAFPSSGGQYYFCYMLSPTKSKRFSAFVVGSNPLVIPIFLAPSKVNWTAQTALFLSLTGMALIIIITLGMCQEKQPASFLLQPGYGRSGWNEGTAWMLGVMNTMYSMTGIDGAIHISEELPQPEKRVPQAMTMSVILSLATCLPLSVALVFCMSDMEAVVNSELPSLELIYQATKSKGVTTFLSVWLLIVYAASIPSQWVICGRIAWALARDINSPSARYFAKVDDKLKFPVRTTVASFGFVAIYSLLYLVSSGAFNIITNSAILFLHITYVVPQGIVLISGRARTLPRRYLNLGCLGYLCNAFVILWIVILGVFVCLPLGLPVEAESMNYTSPVLIGLFGLVIMLWYGLGRIAFQGPQIDKGIMQEVNSGLNQESLPAMDAHLDLTLPSTCPELHQGSNANWDDASFALYSMVGLSSEDLDKLTTALNREWKQEMTDEAMPLVRTPTVYDFKGKSLRDVVRAHVELDKEFTPRDDGGAEGDIHWYPTAFVVVTTREWEEQGLLLVGMGIGEVVYRTELGNGTVFDDGGSGDSEGEGGDRDGDGDAFEDVIQVEEDRVVGVAEGWEGGCIFVRVQGLVHIGLRMSANTLSWTELECLIQQRYPGISRDAAYVRLFYDLKPLMDPTAKGSFSILKALGIIFNKPVTSLVASASRIAQRILKAISQNPTCTSQPVEDNPNDISDQIIIQMLRNLAATAGEPSNVAADTGFSLCGENMIEHRIGGFTGGSAQTFKILSNSFNAGPDFTAVFASCALVSTALDTQTKPRELQTIGLRLQDVPDELSYQTTARVQSWQTQGFGYFIYRFVDNEIQNAGGEKSVGRHAFYVYNRTTSANEAFERRARKSPFPSSFGGMASNLEAVFSLMWQNRRSLRQIDPVNADNVVFHLLVPAKMTFVIAERMAINDGIGKLIIKGHTDEGAYYAWFNFVSVPRQVVLYDVGNLDTDSADLNRSWKGEKNSARAFFGCGLVTVIAGFVIPPAAPYFAWLCFASLAMAMKYGVVDHMRRSFRSPPRILGPPSGFRQE</sequence>
<evidence type="ECO:0000256" key="2">
    <source>
        <dbReference type="ARBA" id="ARBA00022448"/>
    </source>
</evidence>
<feature type="transmembrane region" description="Helical" evidence="7">
    <location>
        <begin position="330"/>
        <end position="352"/>
    </location>
</feature>
<evidence type="ECO:0000313" key="8">
    <source>
        <dbReference type="EMBL" id="GCB27769.1"/>
    </source>
</evidence>
<dbReference type="STRING" id="105351.A0A401L8C7"/>
<keyword evidence="5 7" id="KW-0472">Membrane</keyword>
<dbReference type="InterPro" id="IPR002293">
    <property type="entry name" value="AA/rel_permease1"/>
</dbReference>
<feature type="transmembrane region" description="Helical" evidence="7">
    <location>
        <begin position="124"/>
        <end position="141"/>
    </location>
</feature>
<dbReference type="GO" id="GO:0022857">
    <property type="term" value="F:transmembrane transporter activity"/>
    <property type="evidence" value="ECO:0007669"/>
    <property type="project" value="InterPro"/>
</dbReference>
<keyword evidence="2" id="KW-0813">Transport</keyword>
<feature type="transmembrane region" description="Helical" evidence="7">
    <location>
        <begin position="230"/>
        <end position="251"/>
    </location>
</feature>
<feature type="transmembrane region" description="Helical" evidence="7">
    <location>
        <begin position="392"/>
        <end position="415"/>
    </location>
</feature>
<evidence type="ECO:0000313" key="9">
    <source>
        <dbReference type="Proteomes" id="UP000286921"/>
    </source>
</evidence>
<feature type="transmembrane region" description="Helical" evidence="7">
    <location>
        <begin position="1058"/>
        <end position="1075"/>
    </location>
</feature>
<evidence type="ECO:0000256" key="5">
    <source>
        <dbReference type="ARBA" id="ARBA00023136"/>
    </source>
</evidence>
<gene>
    <name evidence="8" type="ORF">AAWM_10654</name>
</gene>
<evidence type="ECO:0000256" key="3">
    <source>
        <dbReference type="ARBA" id="ARBA00022692"/>
    </source>
</evidence>
<keyword evidence="4 7" id="KW-1133">Transmembrane helix</keyword>
<dbReference type="GO" id="GO:0016020">
    <property type="term" value="C:membrane"/>
    <property type="evidence" value="ECO:0007669"/>
    <property type="project" value="UniProtKB-SubCell"/>
</dbReference>
<dbReference type="PANTHER" id="PTHR45649:SF11">
    <property type="entry name" value="TRANSPORTER, PUTATIVE (EUROFUNG)-RELATED"/>
    <property type="match status" value="1"/>
</dbReference>
<comment type="caution">
    <text evidence="8">The sequence shown here is derived from an EMBL/GenBank/DDBJ whole genome shotgun (WGS) entry which is preliminary data.</text>
</comment>
<evidence type="ECO:0000256" key="6">
    <source>
        <dbReference type="SAM" id="MobiDB-lite"/>
    </source>
</evidence>
<feature type="transmembrane region" description="Helical" evidence="7">
    <location>
        <begin position="285"/>
        <end position="309"/>
    </location>
</feature>
<name>A0A401L8C7_ASPAW</name>
<protein>
    <submittedName>
        <fullName evidence="8">Choline transport protein</fullName>
    </submittedName>
</protein>
<dbReference type="PANTHER" id="PTHR45649">
    <property type="entry name" value="AMINO-ACID PERMEASE BAT1"/>
    <property type="match status" value="1"/>
</dbReference>
<accession>A0A401L8C7</accession>
<proteinExistence type="predicted"/>
<dbReference type="Gene3D" id="1.20.1740.10">
    <property type="entry name" value="Amino acid/polyamine transporter I"/>
    <property type="match status" value="1"/>
</dbReference>
<feature type="transmembrane region" description="Helical" evidence="7">
    <location>
        <begin position="43"/>
        <end position="62"/>
    </location>
</feature>
<organism evidence="8 9">
    <name type="scientific">Aspergillus awamori</name>
    <name type="common">Black koji mold</name>
    <dbReference type="NCBI Taxonomy" id="105351"/>
    <lineage>
        <taxon>Eukaryota</taxon>
        <taxon>Fungi</taxon>
        <taxon>Dikarya</taxon>
        <taxon>Ascomycota</taxon>
        <taxon>Pezizomycotina</taxon>
        <taxon>Eurotiomycetes</taxon>
        <taxon>Eurotiomycetidae</taxon>
        <taxon>Eurotiales</taxon>
        <taxon>Aspergillaceae</taxon>
        <taxon>Aspergillus</taxon>
    </lineage>
</organism>
<keyword evidence="3 7" id="KW-0812">Transmembrane</keyword>
<dbReference type="Pfam" id="PF13520">
    <property type="entry name" value="AA_permease_2"/>
    <property type="match status" value="1"/>
</dbReference>
<feature type="transmembrane region" description="Helical" evidence="7">
    <location>
        <begin position="147"/>
        <end position="171"/>
    </location>
</feature>
<feature type="region of interest" description="Disordered" evidence="6">
    <location>
        <begin position="624"/>
        <end position="645"/>
    </location>
</feature>
<reference evidence="8 9" key="1">
    <citation type="submission" date="2016-09" db="EMBL/GenBank/DDBJ databases">
        <title>Aspergillus awamori IFM 58123T.</title>
        <authorList>
            <person name="Kusuya Y."/>
            <person name="Shimizu M."/>
            <person name="Takahashi H."/>
            <person name="Yaguchi T."/>
        </authorList>
    </citation>
    <scope>NUCLEOTIDE SEQUENCE [LARGE SCALE GENOMIC DNA]</scope>
    <source>
        <strain evidence="8 9">IFM 58123</strain>
    </source>
</reference>
<dbReference type="AlphaFoldDB" id="A0A401L8C7"/>
<dbReference type="EMBL" id="BDHI01000029">
    <property type="protein sequence ID" value="GCB27769.1"/>
    <property type="molecule type" value="Genomic_DNA"/>
</dbReference>
<feature type="transmembrane region" description="Helical" evidence="7">
    <location>
        <begin position="77"/>
        <end position="103"/>
    </location>
</feature>
<evidence type="ECO:0000256" key="1">
    <source>
        <dbReference type="ARBA" id="ARBA00004141"/>
    </source>
</evidence>
<evidence type="ECO:0000256" key="4">
    <source>
        <dbReference type="ARBA" id="ARBA00022989"/>
    </source>
</evidence>
<feature type="transmembrane region" description="Helical" evidence="7">
    <location>
        <begin position="435"/>
        <end position="455"/>
    </location>
</feature>
<dbReference type="Proteomes" id="UP000286921">
    <property type="component" value="Unassembled WGS sequence"/>
</dbReference>
<feature type="transmembrane region" description="Helical" evidence="7">
    <location>
        <begin position="1081"/>
        <end position="1098"/>
    </location>
</feature>
<keyword evidence="9" id="KW-1185">Reference proteome</keyword>